<evidence type="ECO:0000256" key="1">
    <source>
        <dbReference type="ARBA" id="ARBA00006547"/>
    </source>
</evidence>
<dbReference type="KEGG" id="byl:A4V09_24005"/>
<keyword evidence="3" id="KW-1185">Reference proteome</keyword>
<dbReference type="InterPro" id="IPR053710">
    <property type="entry name" value="Arylamine_NAT_domain_sf"/>
</dbReference>
<name>A0A1V0QER0_9FIRM</name>
<reference evidence="2" key="1">
    <citation type="submission" date="2017-04" db="EMBL/GenBank/DDBJ databases">
        <title>Complete Genome Sequences of Twelve Strains of a Stable Defined Moderately Diverse Mouse Microbiota 2 (sDMDMm2).</title>
        <authorList>
            <person name="Uchimura Y."/>
            <person name="Wyss M."/>
            <person name="Brugiroux S."/>
            <person name="Limenitakis J.P."/>
            <person name="Stecher B."/>
            <person name="McCoy K.D."/>
            <person name="Macpherson A.J."/>
        </authorList>
    </citation>
    <scope>NUCLEOTIDE SEQUENCE</scope>
    <source>
        <strain evidence="2">YL58</strain>
    </source>
</reference>
<dbReference type="Pfam" id="PF00797">
    <property type="entry name" value="Acetyltransf_2"/>
    <property type="match status" value="1"/>
</dbReference>
<evidence type="ECO:0000313" key="2">
    <source>
        <dbReference type="EMBL" id="ARE64893.1"/>
    </source>
</evidence>
<dbReference type="InterPro" id="IPR001447">
    <property type="entry name" value="Arylamine_N-AcTrfase"/>
</dbReference>
<dbReference type="SUPFAM" id="SSF54001">
    <property type="entry name" value="Cysteine proteinases"/>
    <property type="match status" value="1"/>
</dbReference>
<evidence type="ECO:0000313" key="3">
    <source>
        <dbReference type="Proteomes" id="UP000092574"/>
    </source>
</evidence>
<dbReference type="Gene3D" id="3.30.2140.20">
    <property type="match status" value="1"/>
</dbReference>
<accession>A0A1V0QER0</accession>
<dbReference type="Proteomes" id="UP000092574">
    <property type="component" value="Chromosome"/>
</dbReference>
<dbReference type="EMBL" id="CP015405">
    <property type="protein sequence ID" value="ARE64893.1"/>
    <property type="molecule type" value="Genomic_DNA"/>
</dbReference>
<protein>
    <submittedName>
        <fullName evidence="2">Uncharacterized protein</fullName>
    </submittedName>
</protein>
<comment type="similarity">
    <text evidence="1">Belongs to the arylamine N-acetyltransferase family.</text>
</comment>
<dbReference type="STRING" id="1796616.A4V09_24005"/>
<dbReference type="GO" id="GO:0016407">
    <property type="term" value="F:acetyltransferase activity"/>
    <property type="evidence" value="ECO:0007669"/>
    <property type="project" value="InterPro"/>
</dbReference>
<dbReference type="InterPro" id="IPR038765">
    <property type="entry name" value="Papain-like_cys_pep_sf"/>
</dbReference>
<sequence length="81" mass="9292">MRFSPVPCEPVDFVALYAFASTHQQSVFPRLRMVNLRTLQGSVSLIGDTFTLLENGNKTVRQITEEEFLPILEQYFHLCIS</sequence>
<proteinExistence type="inferred from homology"/>
<gene>
    <name evidence="2" type="ORF">A4V09_24005</name>
</gene>
<organism evidence="2 3">
    <name type="scientific">Blautia pseudococcoides</name>
    <dbReference type="NCBI Taxonomy" id="1796616"/>
    <lineage>
        <taxon>Bacteria</taxon>
        <taxon>Bacillati</taxon>
        <taxon>Bacillota</taxon>
        <taxon>Clostridia</taxon>
        <taxon>Lachnospirales</taxon>
        <taxon>Lachnospiraceae</taxon>
        <taxon>Blautia</taxon>
    </lineage>
</organism>
<dbReference type="AlphaFoldDB" id="A0A1V0QER0"/>